<comment type="caution">
    <text evidence="7">The sequence shown here is derived from an EMBL/GenBank/DDBJ whole genome shotgun (WGS) entry which is preliminary data.</text>
</comment>
<evidence type="ECO:0000259" key="5">
    <source>
        <dbReference type="Pfam" id="PF00389"/>
    </source>
</evidence>
<keyword evidence="3" id="KW-0520">NAD</keyword>
<dbReference type="CDD" id="cd12183">
    <property type="entry name" value="LDH_like_2"/>
    <property type="match status" value="1"/>
</dbReference>
<evidence type="ECO:0000256" key="4">
    <source>
        <dbReference type="RuleBase" id="RU003719"/>
    </source>
</evidence>
<dbReference type="PROSITE" id="PS00671">
    <property type="entry name" value="D_2_HYDROXYACID_DH_3"/>
    <property type="match status" value="1"/>
</dbReference>
<comment type="similarity">
    <text evidence="1 4">Belongs to the D-isomer specific 2-hydroxyacid dehydrogenase family.</text>
</comment>
<dbReference type="InterPro" id="IPR036291">
    <property type="entry name" value="NAD(P)-bd_dom_sf"/>
</dbReference>
<dbReference type="PROSITE" id="PS00065">
    <property type="entry name" value="D_2_HYDROXYACID_DH_1"/>
    <property type="match status" value="1"/>
</dbReference>
<sequence length="325" mass="36250">MKIIVFSAHNFEKEYLLHYANEHIITFISGPLNSDTVTLAKGHDVVSVFTNDKVNKDVIDQLSDFGIKLIALRCAGFNNVDLSHAKSKGIPVTRVPEYSPQAIAEHTMAMILTLNRKTHKAYNRVRENNFNLDGLVGFDLYQKTIGVIGTGKIGKAFSKIALGFGCKVLAFDLSKDSELEELGVRYVEFDELLASSKIISLHIPLNNNTYHLINDSSISKMQNGVVFINTSRGGLVDTKALIKALKEKKVLAAGLDVYEEEENLFFDDHSMDVLQDDDLARLMTFPNTLITSHQAFLTHEALTNIAQTTFESINSIESQNFEYSI</sequence>
<gene>
    <name evidence="7" type="ORF">DAY19_08960</name>
</gene>
<dbReference type="EMBL" id="QDKL01000002">
    <property type="protein sequence ID" value="RZF21808.1"/>
    <property type="molecule type" value="Genomic_DNA"/>
</dbReference>
<dbReference type="InterPro" id="IPR058205">
    <property type="entry name" value="D-LDH-like"/>
</dbReference>
<evidence type="ECO:0000256" key="3">
    <source>
        <dbReference type="ARBA" id="ARBA00023027"/>
    </source>
</evidence>
<dbReference type="PANTHER" id="PTHR43026:SF1">
    <property type="entry name" value="2-HYDROXYACID DEHYDROGENASE HOMOLOG 1-RELATED"/>
    <property type="match status" value="1"/>
</dbReference>
<feature type="domain" description="D-isomer specific 2-hydroxyacid dehydrogenase NAD-binding" evidence="6">
    <location>
        <begin position="108"/>
        <end position="295"/>
    </location>
</feature>
<dbReference type="InterPro" id="IPR006140">
    <property type="entry name" value="D-isomer_DH_NAD-bd"/>
</dbReference>
<dbReference type="Pfam" id="PF00389">
    <property type="entry name" value="2-Hacid_dh"/>
    <property type="match status" value="1"/>
</dbReference>
<dbReference type="PANTHER" id="PTHR43026">
    <property type="entry name" value="2-HYDROXYACID DEHYDROGENASE HOMOLOG 1-RELATED"/>
    <property type="match status" value="1"/>
</dbReference>
<dbReference type="SUPFAM" id="SSF52283">
    <property type="entry name" value="Formate/glycerate dehydrogenase catalytic domain-like"/>
    <property type="match status" value="1"/>
</dbReference>
<reference evidence="8" key="1">
    <citation type="journal article" date="2019" name="Int. J. Syst. Evol. Microbiol.">
        <title>Halobacteriovorax valvorus sp. nov., a novel prokaryotic predator isolated from coastal seawater of China.</title>
        <authorList>
            <person name="Chen M.-X."/>
        </authorList>
    </citation>
    <scope>NUCLEOTIDE SEQUENCE [LARGE SCALE GENOMIC DNA]</scope>
    <source>
        <strain evidence="8">BL9</strain>
    </source>
</reference>
<organism evidence="7 8">
    <name type="scientific">Halobacteriovorax vibrionivorans</name>
    <dbReference type="NCBI Taxonomy" id="2152716"/>
    <lineage>
        <taxon>Bacteria</taxon>
        <taxon>Pseudomonadati</taxon>
        <taxon>Bdellovibrionota</taxon>
        <taxon>Bacteriovoracia</taxon>
        <taxon>Bacteriovoracales</taxon>
        <taxon>Halobacteriovoraceae</taxon>
        <taxon>Halobacteriovorax</taxon>
    </lineage>
</organism>
<evidence type="ECO:0000256" key="2">
    <source>
        <dbReference type="ARBA" id="ARBA00023002"/>
    </source>
</evidence>
<evidence type="ECO:0000259" key="6">
    <source>
        <dbReference type="Pfam" id="PF02826"/>
    </source>
</evidence>
<protein>
    <submittedName>
        <fullName evidence="7">2-hydroxyacid dehydrogenase</fullName>
    </submittedName>
</protein>
<dbReference type="Pfam" id="PF02826">
    <property type="entry name" value="2-Hacid_dh_C"/>
    <property type="match status" value="1"/>
</dbReference>
<dbReference type="InterPro" id="IPR006139">
    <property type="entry name" value="D-isomer_2_OHA_DH_cat_dom"/>
</dbReference>
<keyword evidence="2 4" id="KW-0560">Oxidoreductase</keyword>
<dbReference type="Proteomes" id="UP000443582">
    <property type="component" value="Unassembled WGS sequence"/>
</dbReference>
<dbReference type="SUPFAM" id="SSF51735">
    <property type="entry name" value="NAD(P)-binding Rossmann-fold domains"/>
    <property type="match status" value="1"/>
</dbReference>
<evidence type="ECO:0000256" key="1">
    <source>
        <dbReference type="ARBA" id="ARBA00005854"/>
    </source>
</evidence>
<name>A0ABY0IFU7_9BACT</name>
<evidence type="ECO:0000313" key="8">
    <source>
        <dbReference type="Proteomes" id="UP000443582"/>
    </source>
</evidence>
<dbReference type="InterPro" id="IPR029752">
    <property type="entry name" value="D-isomer_DH_CS1"/>
</dbReference>
<dbReference type="RefSeq" id="WP_115361572.1">
    <property type="nucleotide sequence ID" value="NZ_QDKL01000002.1"/>
</dbReference>
<dbReference type="Gene3D" id="3.40.50.720">
    <property type="entry name" value="NAD(P)-binding Rossmann-like Domain"/>
    <property type="match status" value="2"/>
</dbReference>
<accession>A0ABY0IFU7</accession>
<keyword evidence="8" id="KW-1185">Reference proteome</keyword>
<feature type="domain" description="D-isomer specific 2-hydroxyacid dehydrogenase catalytic" evidence="5">
    <location>
        <begin position="5"/>
        <end position="315"/>
    </location>
</feature>
<proteinExistence type="inferred from homology"/>
<dbReference type="InterPro" id="IPR029753">
    <property type="entry name" value="D-isomer_DH_CS"/>
</dbReference>
<evidence type="ECO:0000313" key="7">
    <source>
        <dbReference type="EMBL" id="RZF21808.1"/>
    </source>
</evidence>